<protein>
    <recommendedName>
        <fullName evidence="7">Phospholipase B-like</fullName>
        <ecNumber evidence="7">3.1.1.-</ecNumber>
    </recommendedName>
</protein>
<feature type="chain" id="PRO_5011327483" description="Phospholipase B-like" evidence="7">
    <location>
        <begin position="20"/>
        <end position="699"/>
    </location>
</feature>
<evidence type="ECO:0000256" key="8">
    <source>
        <dbReference type="SAM" id="MobiDB-lite"/>
    </source>
</evidence>
<dbReference type="GO" id="GO:0004620">
    <property type="term" value="F:phospholipase activity"/>
    <property type="evidence" value="ECO:0007669"/>
    <property type="project" value="InterPro"/>
</dbReference>
<keyword evidence="2 7" id="KW-0732">Signal</keyword>
<feature type="region of interest" description="Disordered" evidence="8">
    <location>
        <begin position="39"/>
        <end position="60"/>
    </location>
</feature>
<dbReference type="OrthoDB" id="443524at2759"/>
<gene>
    <name evidence="9" type="ORF">Vbra_4233</name>
</gene>
<feature type="region of interest" description="Disordered" evidence="8">
    <location>
        <begin position="262"/>
        <end position="301"/>
    </location>
</feature>
<keyword evidence="10" id="KW-1185">Reference proteome</keyword>
<sequence>MRIFSRWFVCLLLVGVGRSARLSSHRRLAFSGSRSISASLSQQQQQQPNEGAPSGQGHHQPSGRLFPMEIGLDMEACDPLDGLSVCMNRGTGQLRVIKGLDHTCIAYGWFNDTLSTEGWGHLYLRTSGHDIASNDVKMYAAGYAEGFLSAVRIGEMNANLVDLLLMEDHDTDALQNIGAHFERQLAAMKREIHFHHHTLVDEIDDPYLKHVRYAFFQLWGMMDGYNDNARHFHATPMSMTDMIFLNSHPYMGDLRQAFNTQASHERQKYRQTGPQQQQVVVDDSHVEMSPPPEPSQPPPESVAAVLMQTGDSRQKAAILNNATTQVQAFLEWSRLVRRSGHCSAMVKVTDDGSDVLIGHTTWSDYSTMTRIWKRYELNLGALPKSQLAAPRISFSSYAGFIGSGDSFYVLSSGLLLMDTTLPLIDKAMHTRVADEEAAPIPLFLHVVACGRTATTGTHLTSCVARQNTGYGSSQWMAMDYGRFRQSGGLTDNAFFLLEQSPGLTHFGDITHVLSSKGHFLSTNRPYYDDVAKGMGYIEAQQEHGNIFSYDHNPRAVLLAHHSADMSELHELRQLMTRNRSPLDNRESGLPEDPSIAIAARFDLSKIDPIPNGAIDAKVVNKCLFAAMMPQGTSGPPHIPLPAFKWRGAIGASSGNASEIERWPGWPHRGLPNEWAFHWTQIFPSRHAYGDDALDDIDVC</sequence>
<evidence type="ECO:0000256" key="2">
    <source>
        <dbReference type="ARBA" id="ARBA00022729"/>
    </source>
</evidence>
<evidence type="ECO:0000256" key="1">
    <source>
        <dbReference type="ARBA" id="ARBA00007835"/>
    </source>
</evidence>
<evidence type="ECO:0000256" key="4">
    <source>
        <dbReference type="ARBA" id="ARBA00022963"/>
    </source>
</evidence>
<dbReference type="PANTHER" id="PTHR12370">
    <property type="entry name" value="PHOSPHOLIPASE B-RELATED"/>
    <property type="match status" value="1"/>
</dbReference>
<dbReference type="EMBL" id="CDMY01000391">
    <property type="protein sequence ID" value="CEM09029.1"/>
    <property type="molecule type" value="Genomic_DNA"/>
</dbReference>
<dbReference type="EC" id="3.1.1.-" evidence="7"/>
<accession>A0A0G4F8X5</accession>
<dbReference type="GO" id="GO:0005576">
    <property type="term" value="C:extracellular region"/>
    <property type="evidence" value="ECO:0007669"/>
    <property type="project" value="TreeGrafter"/>
</dbReference>
<dbReference type="VEuPathDB" id="CryptoDB:Vbra_4233"/>
<dbReference type="PhylomeDB" id="A0A0G4F8X5"/>
<feature type="compositionally biased region" description="Pro residues" evidence="8">
    <location>
        <begin position="289"/>
        <end position="300"/>
    </location>
</feature>
<keyword evidence="5 7" id="KW-0443">Lipid metabolism</keyword>
<keyword evidence="6" id="KW-0325">Glycoprotein</keyword>
<evidence type="ECO:0000256" key="7">
    <source>
        <dbReference type="RuleBase" id="RU364138"/>
    </source>
</evidence>
<proteinExistence type="inferred from homology"/>
<dbReference type="PANTHER" id="PTHR12370:SF3">
    <property type="entry name" value="PHOSPHOLIPASE B-LIKE 2-RELATED"/>
    <property type="match status" value="1"/>
</dbReference>
<dbReference type="AlphaFoldDB" id="A0A0G4F8X5"/>
<name>A0A0G4F8X5_VITBC</name>
<organism evidence="9 10">
    <name type="scientific">Vitrella brassicaformis (strain CCMP3155)</name>
    <dbReference type="NCBI Taxonomy" id="1169540"/>
    <lineage>
        <taxon>Eukaryota</taxon>
        <taxon>Sar</taxon>
        <taxon>Alveolata</taxon>
        <taxon>Colpodellida</taxon>
        <taxon>Vitrellaceae</taxon>
        <taxon>Vitrella</taxon>
    </lineage>
</organism>
<keyword evidence="3 7" id="KW-0378">Hydrolase</keyword>
<comment type="function">
    <text evidence="7">Putative phospholipase.</text>
</comment>
<keyword evidence="4 7" id="KW-0442">Lipid degradation</keyword>
<reference evidence="9 10" key="1">
    <citation type="submission" date="2014-11" db="EMBL/GenBank/DDBJ databases">
        <authorList>
            <person name="Zhu J."/>
            <person name="Qi W."/>
            <person name="Song R."/>
        </authorList>
    </citation>
    <scope>NUCLEOTIDE SEQUENCE [LARGE SCALE GENOMIC DNA]</scope>
</reference>
<evidence type="ECO:0000313" key="9">
    <source>
        <dbReference type="EMBL" id="CEM09029.1"/>
    </source>
</evidence>
<evidence type="ECO:0000313" key="10">
    <source>
        <dbReference type="Proteomes" id="UP000041254"/>
    </source>
</evidence>
<dbReference type="Gene3D" id="3.60.60.30">
    <property type="match status" value="1"/>
</dbReference>
<evidence type="ECO:0000256" key="3">
    <source>
        <dbReference type="ARBA" id="ARBA00022801"/>
    </source>
</evidence>
<evidence type="ECO:0000256" key="5">
    <source>
        <dbReference type="ARBA" id="ARBA00023098"/>
    </source>
</evidence>
<evidence type="ECO:0000256" key="6">
    <source>
        <dbReference type="ARBA" id="ARBA00023180"/>
    </source>
</evidence>
<dbReference type="Proteomes" id="UP000041254">
    <property type="component" value="Unassembled WGS sequence"/>
</dbReference>
<dbReference type="InterPro" id="IPR007000">
    <property type="entry name" value="PLipase_B-like"/>
</dbReference>
<dbReference type="InParanoid" id="A0A0G4F8X5"/>
<comment type="similarity">
    <text evidence="1 7">Belongs to the phospholipase B-like family.</text>
</comment>
<dbReference type="GO" id="GO:0009395">
    <property type="term" value="P:phospholipid catabolic process"/>
    <property type="evidence" value="ECO:0007669"/>
    <property type="project" value="TreeGrafter"/>
</dbReference>
<feature type="signal peptide" evidence="7">
    <location>
        <begin position="1"/>
        <end position="19"/>
    </location>
</feature>
<dbReference type="OMA" id="MYDHFTN"/>
<dbReference type="Pfam" id="PF04916">
    <property type="entry name" value="Phospholip_B"/>
    <property type="match status" value="2"/>
</dbReference>